<evidence type="ECO:0000259" key="2">
    <source>
        <dbReference type="Pfam" id="PF09557"/>
    </source>
</evidence>
<dbReference type="InterPro" id="IPR025889">
    <property type="entry name" value="GSP17M-like_dom"/>
</dbReference>
<feature type="domain" description="General stress protein 17M-like" evidence="3">
    <location>
        <begin position="5"/>
        <end position="74"/>
    </location>
</feature>
<dbReference type="KEGG" id="saca:FFV09_05065"/>
<dbReference type="AlphaFoldDB" id="A0A4Y6UVL1"/>
<organism evidence="4 5">
    <name type="scientific">Saccharibacillus brassicae</name>
    <dbReference type="NCBI Taxonomy" id="2583377"/>
    <lineage>
        <taxon>Bacteria</taxon>
        <taxon>Bacillati</taxon>
        <taxon>Bacillota</taxon>
        <taxon>Bacilli</taxon>
        <taxon>Bacillales</taxon>
        <taxon>Paenibacillaceae</taxon>
        <taxon>Saccharibacillus</taxon>
    </lineage>
</organism>
<dbReference type="Pfam" id="PF09557">
    <property type="entry name" value="DUF2382"/>
    <property type="match status" value="1"/>
</dbReference>
<gene>
    <name evidence="4" type="ORF">FFV09_05065</name>
</gene>
<dbReference type="Pfam" id="PF11181">
    <property type="entry name" value="YflT"/>
    <property type="match status" value="1"/>
</dbReference>
<evidence type="ECO:0000259" key="3">
    <source>
        <dbReference type="Pfam" id="PF11181"/>
    </source>
</evidence>
<feature type="region of interest" description="Disordered" evidence="1">
    <location>
        <begin position="198"/>
        <end position="226"/>
    </location>
</feature>
<name>A0A4Y6UVL1_SACBS</name>
<dbReference type="EMBL" id="CP041217">
    <property type="protein sequence ID" value="QDH20287.1"/>
    <property type="molecule type" value="Genomic_DNA"/>
</dbReference>
<dbReference type="Proteomes" id="UP000316968">
    <property type="component" value="Chromosome"/>
</dbReference>
<feature type="domain" description="DUF2382" evidence="2">
    <location>
        <begin position="250"/>
        <end position="358"/>
    </location>
</feature>
<keyword evidence="5" id="KW-1185">Reference proteome</keyword>
<reference evidence="4 5" key="1">
    <citation type="submission" date="2019-06" db="EMBL/GenBank/DDBJ databases">
        <title>Saccharibacillus brassicae sp. nov., an endophytic bacterium isolated from Chinese cabbage seeds (Brassica pekinensis).</title>
        <authorList>
            <person name="Jiang L."/>
            <person name="Lee J."/>
            <person name="Kim S.W."/>
        </authorList>
    </citation>
    <scope>NUCLEOTIDE SEQUENCE [LARGE SCALE GENOMIC DNA]</scope>
    <source>
        <strain evidence="5">KCTC 43072 / ATSA2</strain>
    </source>
</reference>
<dbReference type="PANTHER" id="PTHR38463">
    <property type="entry name" value="STRESS RESPONSE PROTEIN YSNF"/>
    <property type="match status" value="1"/>
</dbReference>
<dbReference type="RefSeq" id="WP_141446679.1">
    <property type="nucleotide sequence ID" value="NZ_CP041217.1"/>
</dbReference>
<feature type="region of interest" description="Disordered" evidence="1">
    <location>
        <begin position="341"/>
        <end position="384"/>
    </location>
</feature>
<evidence type="ECO:0000256" key="1">
    <source>
        <dbReference type="SAM" id="MobiDB-lite"/>
    </source>
</evidence>
<sequence length="384" mass="40905">MNNKIVGVFNSERDASHAIEDLKKSGYSTNDISVITRDKKDMRKLEDETGTMAPEGAAGGAATGGVLGGIGGLLAGLGALAIPGIGPLLAAGPLAATLAGAAVGAAGGGLVGGLIGLGIPENEAKEYDEAVDSGGILVIVDSEDAKRGEISRIFRDNNSTNRRHEMDMKGGLASGTMMNDSTSDPAVARDTMAEDTLYRDTPAMGATNLDANRMDGTPVGDRGLASPADLDLDQHRAGLDSDNHDEARKLQLREEQLDVTTNTVRSGEVGVHKEIVEEQKSIDVPVSHEEVVIERRAVNNVPTDEPVGMDETIRVPLTEEQVEVNKRNVVTGEVEVHKREVHETEQVRDTLRREEARVDKDGRVEVRDGADADKLRENATTRRP</sequence>
<dbReference type="InterPro" id="IPR019060">
    <property type="entry name" value="DUF2382"/>
</dbReference>
<dbReference type="PANTHER" id="PTHR38463:SF1">
    <property type="entry name" value="STRESS RESPONSE PROTEIN YSNF"/>
    <property type="match status" value="1"/>
</dbReference>
<protein>
    <submittedName>
        <fullName evidence="4">YsnF/AvaK domain-containing protein</fullName>
    </submittedName>
</protein>
<dbReference type="OrthoDB" id="118405at2"/>
<proteinExistence type="predicted"/>
<dbReference type="NCBIfam" id="TIGR02271">
    <property type="entry name" value="YsnF/AvaK domain"/>
    <property type="match status" value="1"/>
</dbReference>
<accession>A0A4Y6UVL1</accession>
<evidence type="ECO:0000313" key="4">
    <source>
        <dbReference type="EMBL" id="QDH20287.1"/>
    </source>
</evidence>
<evidence type="ECO:0000313" key="5">
    <source>
        <dbReference type="Proteomes" id="UP000316968"/>
    </source>
</evidence>
<dbReference type="InterPro" id="IPR052967">
    <property type="entry name" value="Stress_Response_Assoc"/>
</dbReference>